<keyword evidence="2" id="KW-1185">Reference proteome</keyword>
<gene>
    <name evidence="1" type="ORF">DJ568_01725</name>
</gene>
<evidence type="ECO:0008006" key="3">
    <source>
        <dbReference type="Google" id="ProtNLM"/>
    </source>
</evidence>
<reference evidence="1 2" key="1">
    <citation type="submission" date="2018-05" db="EMBL/GenBank/DDBJ databases">
        <title>Mucilaginibacter hurinus sp. nov., isolated from briquette warehouse soil.</title>
        <authorList>
            <person name="Choi L."/>
        </authorList>
    </citation>
    <scope>NUCLEOTIDE SEQUENCE [LARGE SCALE GENOMIC DNA]</scope>
    <source>
        <strain evidence="1 2">ZR32</strain>
    </source>
</reference>
<evidence type="ECO:0000313" key="1">
    <source>
        <dbReference type="EMBL" id="RCH56604.1"/>
    </source>
</evidence>
<dbReference type="PROSITE" id="PS51257">
    <property type="entry name" value="PROKAR_LIPOPROTEIN"/>
    <property type="match status" value="1"/>
</dbReference>
<comment type="caution">
    <text evidence="1">The sequence shown here is derived from an EMBL/GenBank/DDBJ whole genome shotgun (WGS) entry which is preliminary data.</text>
</comment>
<dbReference type="RefSeq" id="WP_114003501.1">
    <property type="nucleotide sequence ID" value="NZ_QGDC01000001.1"/>
</dbReference>
<evidence type="ECO:0000313" key="2">
    <source>
        <dbReference type="Proteomes" id="UP000253209"/>
    </source>
</evidence>
<sequence length="134" mass="15099">MFKGFASPAFVIIILLFSACKSSIKPEALYGRWNYIKVFKPEANPVDSVSRSELEIEKPYIEFGKDNKLLIIWGGKVLSHGTFTTDGDNIHFTEKLEGNQTRTFPFYVSQLTEKIIVFETLGVDGSRVMAVKSN</sequence>
<dbReference type="Proteomes" id="UP000253209">
    <property type="component" value="Unassembled WGS sequence"/>
</dbReference>
<protein>
    <recommendedName>
        <fullName evidence="3">Lipocalin-like domain-containing protein</fullName>
    </recommendedName>
</protein>
<proteinExistence type="predicted"/>
<organism evidence="1 2">
    <name type="scientific">Mucilaginibacter hurinus</name>
    <dbReference type="NCBI Taxonomy" id="2201324"/>
    <lineage>
        <taxon>Bacteria</taxon>
        <taxon>Pseudomonadati</taxon>
        <taxon>Bacteroidota</taxon>
        <taxon>Sphingobacteriia</taxon>
        <taxon>Sphingobacteriales</taxon>
        <taxon>Sphingobacteriaceae</taxon>
        <taxon>Mucilaginibacter</taxon>
    </lineage>
</organism>
<accession>A0A367GT57</accession>
<name>A0A367GT57_9SPHI</name>
<dbReference type="OrthoDB" id="794255at2"/>
<dbReference type="EMBL" id="QGDC01000001">
    <property type="protein sequence ID" value="RCH56604.1"/>
    <property type="molecule type" value="Genomic_DNA"/>
</dbReference>
<dbReference type="AlphaFoldDB" id="A0A367GT57"/>